<feature type="signal peptide" evidence="1">
    <location>
        <begin position="1"/>
        <end position="34"/>
    </location>
</feature>
<protein>
    <recommendedName>
        <fullName evidence="4">DUF2380 domain-containing protein</fullName>
    </recommendedName>
</protein>
<name>A0A1N6WUT8_9RHOB</name>
<proteinExistence type="predicted"/>
<accession>A0A1N6WUT8</accession>
<reference evidence="2 3" key="1">
    <citation type="submission" date="2017-01" db="EMBL/GenBank/DDBJ databases">
        <authorList>
            <person name="Varghese N."/>
            <person name="Submissions S."/>
        </authorList>
    </citation>
    <scope>NUCLEOTIDE SEQUENCE [LARGE SCALE GENOMIC DNA]</scope>
    <source>
        <strain evidence="2 3">ATCC 700171</strain>
    </source>
</reference>
<gene>
    <name evidence="2" type="ORF">SAMN05421641_11840</name>
</gene>
<sequence length="184" mass="19730">MDGLAGRAHCPAMAFSRLILIACVAALTGSGAGADPQDHGPPPPGTAAWFGLHLIDTSTEGAINGAREDEARRIQTAEDVIAQDLQARGFTLMAPPAEQVAQIKNPTKSNGSDSRIARQMGAHYAISGEVQKVSNLILTLNLYLRDAESGETLRAGVVDIRGNTDESFRRGYLYLLKNIIFREE</sequence>
<keyword evidence="1" id="KW-0732">Signal</keyword>
<dbReference type="Proteomes" id="UP000323956">
    <property type="component" value="Unassembled WGS sequence"/>
</dbReference>
<dbReference type="AlphaFoldDB" id="A0A1N6WUT8"/>
<evidence type="ECO:0008006" key="4">
    <source>
        <dbReference type="Google" id="ProtNLM"/>
    </source>
</evidence>
<dbReference type="EMBL" id="FTMK01000018">
    <property type="protein sequence ID" value="SIQ93874.1"/>
    <property type="molecule type" value="Genomic_DNA"/>
</dbReference>
<dbReference type="Pfam" id="PF11684">
    <property type="entry name" value="DUF3280"/>
    <property type="match status" value="1"/>
</dbReference>
<evidence type="ECO:0000256" key="1">
    <source>
        <dbReference type="SAM" id="SignalP"/>
    </source>
</evidence>
<evidence type="ECO:0000313" key="3">
    <source>
        <dbReference type="Proteomes" id="UP000323956"/>
    </source>
</evidence>
<feature type="chain" id="PRO_5009939309" description="DUF2380 domain-containing protein" evidence="1">
    <location>
        <begin position="35"/>
        <end position="184"/>
    </location>
</feature>
<organism evidence="2 3">
    <name type="scientific">Paracoccus thiocyanatus</name>
    <dbReference type="NCBI Taxonomy" id="34006"/>
    <lineage>
        <taxon>Bacteria</taxon>
        <taxon>Pseudomonadati</taxon>
        <taxon>Pseudomonadota</taxon>
        <taxon>Alphaproteobacteria</taxon>
        <taxon>Rhodobacterales</taxon>
        <taxon>Paracoccaceae</taxon>
        <taxon>Paracoccus</taxon>
    </lineage>
</organism>
<dbReference type="InterPro" id="IPR021698">
    <property type="entry name" value="DUF3280"/>
</dbReference>
<evidence type="ECO:0000313" key="2">
    <source>
        <dbReference type="EMBL" id="SIQ93874.1"/>
    </source>
</evidence>
<dbReference type="Gene3D" id="3.40.50.10070">
    <property type="entry name" value="TolB, N-terminal domain"/>
    <property type="match status" value="1"/>
</dbReference>
<dbReference type="OrthoDB" id="8089716at2"/>